<gene>
    <name evidence="1" type="ORF">Q0590_31220</name>
</gene>
<protein>
    <submittedName>
        <fullName evidence="1">Uncharacterized protein</fullName>
    </submittedName>
</protein>
<keyword evidence="2" id="KW-1185">Reference proteome</keyword>
<dbReference type="RefSeq" id="WP_302041587.1">
    <property type="nucleotide sequence ID" value="NZ_JAUKPO010000036.1"/>
</dbReference>
<dbReference type="EMBL" id="JAUKPO010000036">
    <property type="protein sequence ID" value="MDO1450786.1"/>
    <property type="molecule type" value="Genomic_DNA"/>
</dbReference>
<comment type="caution">
    <text evidence="1">The sequence shown here is derived from an EMBL/GenBank/DDBJ whole genome shotgun (WGS) entry which is preliminary data.</text>
</comment>
<dbReference type="Proteomes" id="UP001168528">
    <property type="component" value="Unassembled WGS sequence"/>
</dbReference>
<organism evidence="1 2">
    <name type="scientific">Rhodocytophaga aerolata</name>
    <dbReference type="NCBI Taxonomy" id="455078"/>
    <lineage>
        <taxon>Bacteria</taxon>
        <taxon>Pseudomonadati</taxon>
        <taxon>Bacteroidota</taxon>
        <taxon>Cytophagia</taxon>
        <taxon>Cytophagales</taxon>
        <taxon>Rhodocytophagaceae</taxon>
        <taxon>Rhodocytophaga</taxon>
    </lineage>
</organism>
<evidence type="ECO:0000313" key="1">
    <source>
        <dbReference type="EMBL" id="MDO1450786.1"/>
    </source>
</evidence>
<accession>A0ABT8RF95</accession>
<evidence type="ECO:0000313" key="2">
    <source>
        <dbReference type="Proteomes" id="UP001168528"/>
    </source>
</evidence>
<reference evidence="1" key="1">
    <citation type="submission" date="2023-07" db="EMBL/GenBank/DDBJ databases">
        <title>The genome sequence of Rhodocytophaga aerolata KACC 12507.</title>
        <authorList>
            <person name="Zhang X."/>
        </authorList>
    </citation>
    <scope>NUCLEOTIDE SEQUENCE</scope>
    <source>
        <strain evidence="1">KACC 12507</strain>
    </source>
</reference>
<name>A0ABT8RF95_9BACT</name>
<sequence length="131" mass="15333">MLTRKNNGDSRLRNKKLVEKSKQSEVIDESSGDSAVLQYLLLGNFKILKLILPGKITSQVSDVMLSITEMMFLTLQEKAHYVWNNGRYCKSRREDCYRINLYWMGSFYAEVWYNRQTNQVQDVVLKAVNAR</sequence>
<proteinExistence type="predicted"/>